<gene>
    <name evidence="1" type="ORF">L6452_21948</name>
</gene>
<reference evidence="2" key="1">
    <citation type="journal article" date="2022" name="Mol. Ecol. Resour.">
        <title>The genomes of chicory, endive, great burdock and yacon provide insights into Asteraceae palaeo-polyploidization history and plant inulin production.</title>
        <authorList>
            <person name="Fan W."/>
            <person name="Wang S."/>
            <person name="Wang H."/>
            <person name="Wang A."/>
            <person name="Jiang F."/>
            <person name="Liu H."/>
            <person name="Zhao H."/>
            <person name="Xu D."/>
            <person name="Zhang Y."/>
        </authorList>
    </citation>
    <scope>NUCLEOTIDE SEQUENCE [LARGE SCALE GENOMIC DNA]</scope>
    <source>
        <strain evidence="2">cv. Niubang</strain>
    </source>
</reference>
<organism evidence="1 2">
    <name type="scientific">Arctium lappa</name>
    <name type="common">Greater burdock</name>
    <name type="synonym">Lappa major</name>
    <dbReference type="NCBI Taxonomy" id="4217"/>
    <lineage>
        <taxon>Eukaryota</taxon>
        <taxon>Viridiplantae</taxon>
        <taxon>Streptophyta</taxon>
        <taxon>Embryophyta</taxon>
        <taxon>Tracheophyta</taxon>
        <taxon>Spermatophyta</taxon>
        <taxon>Magnoliopsida</taxon>
        <taxon>eudicotyledons</taxon>
        <taxon>Gunneridae</taxon>
        <taxon>Pentapetalae</taxon>
        <taxon>asterids</taxon>
        <taxon>campanulids</taxon>
        <taxon>Asterales</taxon>
        <taxon>Asteraceae</taxon>
        <taxon>Carduoideae</taxon>
        <taxon>Cardueae</taxon>
        <taxon>Arctiinae</taxon>
        <taxon>Arctium</taxon>
    </lineage>
</organism>
<dbReference type="EMBL" id="CM042053">
    <property type="protein sequence ID" value="KAI3714985.1"/>
    <property type="molecule type" value="Genomic_DNA"/>
</dbReference>
<proteinExistence type="predicted"/>
<protein>
    <submittedName>
        <fullName evidence="1">Uncharacterized protein</fullName>
    </submittedName>
</protein>
<accession>A0ACB9B2S8</accession>
<reference evidence="1 2" key="2">
    <citation type="journal article" date="2022" name="Mol. Ecol. Resour.">
        <title>The genomes of chicory, endive, great burdock and yacon provide insights into Asteraceae paleo-polyploidization history and plant inulin production.</title>
        <authorList>
            <person name="Fan W."/>
            <person name="Wang S."/>
            <person name="Wang H."/>
            <person name="Wang A."/>
            <person name="Jiang F."/>
            <person name="Liu H."/>
            <person name="Zhao H."/>
            <person name="Xu D."/>
            <person name="Zhang Y."/>
        </authorList>
    </citation>
    <scope>NUCLEOTIDE SEQUENCE [LARGE SCALE GENOMIC DNA]</scope>
    <source>
        <strain evidence="2">cv. Niubang</strain>
    </source>
</reference>
<dbReference type="Proteomes" id="UP001055879">
    <property type="component" value="Linkage Group LG07"/>
</dbReference>
<evidence type="ECO:0000313" key="1">
    <source>
        <dbReference type="EMBL" id="KAI3714985.1"/>
    </source>
</evidence>
<keyword evidence="2" id="KW-1185">Reference proteome</keyword>
<sequence>MPNQAKPFNLFWPIFPHHCQDVLSSSPSHYLVFSLSKILFLSLISLKSFFFLSFFLGLFCSSTRWSKQMQKIQTF</sequence>
<comment type="caution">
    <text evidence="1">The sequence shown here is derived from an EMBL/GenBank/DDBJ whole genome shotgun (WGS) entry which is preliminary data.</text>
</comment>
<evidence type="ECO:0000313" key="2">
    <source>
        <dbReference type="Proteomes" id="UP001055879"/>
    </source>
</evidence>
<name>A0ACB9B2S8_ARCLA</name>